<dbReference type="RefSeq" id="WP_345330996.1">
    <property type="nucleotide sequence ID" value="NZ_BAABJI010000002.1"/>
</dbReference>
<dbReference type="EMBL" id="BAABJI010000002">
    <property type="protein sequence ID" value="GAA4916000.1"/>
    <property type="molecule type" value="Genomic_DNA"/>
</dbReference>
<feature type="transmembrane region" description="Helical" evidence="1">
    <location>
        <begin position="84"/>
        <end position="105"/>
    </location>
</feature>
<dbReference type="Gene3D" id="2.60.120.1440">
    <property type="match status" value="1"/>
</dbReference>
<evidence type="ECO:0000256" key="1">
    <source>
        <dbReference type="SAM" id="Phobius"/>
    </source>
</evidence>
<dbReference type="Pfam" id="PF04773">
    <property type="entry name" value="FecR"/>
    <property type="match status" value="1"/>
</dbReference>
<dbReference type="PIRSF" id="PIRSF018266">
    <property type="entry name" value="FecR"/>
    <property type="match status" value="1"/>
</dbReference>
<accession>A0ABP9FTS4</accession>
<dbReference type="Pfam" id="PF16344">
    <property type="entry name" value="FecR_C"/>
    <property type="match status" value="1"/>
</dbReference>
<feature type="domain" description="Protein FecR C-terminal" evidence="3">
    <location>
        <begin position="255"/>
        <end position="323"/>
    </location>
</feature>
<dbReference type="PANTHER" id="PTHR30273">
    <property type="entry name" value="PERIPLASMIC SIGNAL SENSOR AND SIGMA FACTOR ACTIVATOR FECR-RELATED"/>
    <property type="match status" value="1"/>
</dbReference>
<name>A0ABP9FTS4_9SPHI</name>
<keyword evidence="1" id="KW-0472">Membrane</keyword>
<proteinExistence type="predicted"/>
<gene>
    <name evidence="4" type="ORF">GCM10023313_19430</name>
</gene>
<dbReference type="Proteomes" id="UP001501436">
    <property type="component" value="Unassembled WGS sequence"/>
</dbReference>
<comment type="caution">
    <text evidence="4">The sequence shown here is derived from an EMBL/GenBank/DDBJ whole genome shotgun (WGS) entry which is preliminary data.</text>
</comment>
<keyword evidence="1" id="KW-1133">Transmembrane helix</keyword>
<dbReference type="InterPro" id="IPR006860">
    <property type="entry name" value="FecR"/>
</dbReference>
<organism evidence="4 5">
    <name type="scientific">Mucilaginibacter defluvii</name>
    <dbReference type="NCBI Taxonomy" id="1196019"/>
    <lineage>
        <taxon>Bacteria</taxon>
        <taxon>Pseudomonadati</taxon>
        <taxon>Bacteroidota</taxon>
        <taxon>Sphingobacteriia</taxon>
        <taxon>Sphingobacteriales</taxon>
        <taxon>Sphingobacteriaceae</taxon>
        <taxon>Mucilaginibacter</taxon>
    </lineage>
</organism>
<evidence type="ECO:0000259" key="3">
    <source>
        <dbReference type="Pfam" id="PF16344"/>
    </source>
</evidence>
<sequence>MIAVNWEILIKYLNKETTEAENAEVKSWLAERPENKTLLQYLEERSRKVNEPVKGDVVHNEWVKLLDRMYADPKPVKQTKIKRLYAWAGAAASLILVCCITWYTMQREKDAYENGYTFIKKSPSRKKVALPDGSVVYLAPDASLEVSNAYGQAKREVRLRGEAFFDVKHNLKKCFIVRTANNLQVNVLGTSFNVYSAKGISEQIKVATGLVGFIEGKKTHFIKAGEQLKYNVSAKTAQKILVNIDDAQSLLNGTLYFNNSNASQIASKLAQYYHVKIEVEPSANKKYNLFSGEMKDNGLDKLLEGLNYATGLHYKYKNQQTIIFY</sequence>
<feature type="domain" description="FecR protein" evidence="2">
    <location>
        <begin position="123"/>
        <end position="211"/>
    </location>
</feature>
<keyword evidence="1" id="KW-0812">Transmembrane</keyword>
<dbReference type="Gene3D" id="3.55.50.30">
    <property type="match status" value="1"/>
</dbReference>
<dbReference type="InterPro" id="IPR012373">
    <property type="entry name" value="Ferrdict_sens_TM"/>
</dbReference>
<protein>
    <submittedName>
        <fullName evidence="4">FecR family protein</fullName>
    </submittedName>
</protein>
<evidence type="ECO:0000259" key="2">
    <source>
        <dbReference type="Pfam" id="PF04773"/>
    </source>
</evidence>
<reference evidence="5" key="1">
    <citation type="journal article" date="2019" name="Int. J. Syst. Evol. Microbiol.">
        <title>The Global Catalogue of Microorganisms (GCM) 10K type strain sequencing project: providing services to taxonomists for standard genome sequencing and annotation.</title>
        <authorList>
            <consortium name="The Broad Institute Genomics Platform"/>
            <consortium name="The Broad Institute Genome Sequencing Center for Infectious Disease"/>
            <person name="Wu L."/>
            <person name="Ma J."/>
        </authorList>
    </citation>
    <scope>NUCLEOTIDE SEQUENCE [LARGE SCALE GENOMIC DNA]</scope>
    <source>
        <strain evidence="5">JCM 18283</strain>
    </source>
</reference>
<dbReference type="InterPro" id="IPR032508">
    <property type="entry name" value="FecR_C"/>
</dbReference>
<evidence type="ECO:0000313" key="4">
    <source>
        <dbReference type="EMBL" id="GAA4916000.1"/>
    </source>
</evidence>
<evidence type="ECO:0000313" key="5">
    <source>
        <dbReference type="Proteomes" id="UP001501436"/>
    </source>
</evidence>
<keyword evidence="5" id="KW-1185">Reference proteome</keyword>
<dbReference type="PANTHER" id="PTHR30273:SF2">
    <property type="entry name" value="PROTEIN FECR"/>
    <property type="match status" value="1"/>
</dbReference>